<sequence>MWTDDQLRLLIDQRKNHNAEYHDIPGSSRVDFWNSIADTINERFRTTYTGQQCNNRFQNLVRDYNSMCLYIAGSKTGKRSRAGERYFEEFNSHFWERPETPFDILHNTNTSTRRRHRNRTPPPTYEMPSIPSMNRRESSAGQRDRSASPTRRIPSRRDETTNRDNASNVNDAGGNSGHNTNDAGEDPGDNTNNAGGDPGHNANDVGGNLDNATYSSSSELANMTSALNISASQNNSDLSMPDIEGEVLAKYGLDSDGIESIPLFTLPTYEIQDNDKHFTHCMAEILVRLRDYGSLLVDSLESMRNEYVVALLHSALHIVRDDTQKQFSMRPQYEVTGEKSTGRVDYAIKETEDLICITEDKQHKVPMGYAQNIAQLESSFETNKKKRKASEAFDDDFDYLYGIVTTALTKFRKAVSCRIANHELHSVSEMKAVI</sequence>
<dbReference type="AlphaFoldDB" id="A0A9N8VSZ0"/>
<proteinExistence type="predicted"/>
<evidence type="ECO:0000313" key="3">
    <source>
        <dbReference type="EMBL" id="CAG8459524.1"/>
    </source>
</evidence>
<evidence type="ECO:0000259" key="2">
    <source>
        <dbReference type="PROSITE" id="PS50090"/>
    </source>
</evidence>
<accession>A0A9N8VSZ0</accession>
<evidence type="ECO:0000256" key="1">
    <source>
        <dbReference type="SAM" id="MobiDB-lite"/>
    </source>
</evidence>
<keyword evidence="4" id="KW-1185">Reference proteome</keyword>
<name>A0A9N8VSZ0_9GLOM</name>
<reference evidence="3" key="1">
    <citation type="submission" date="2021-06" db="EMBL/GenBank/DDBJ databases">
        <authorList>
            <person name="Kallberg Y."/>
            <person name="Tangrot J."/>
            <person name="Rosling A."/>
        </authorList>
    </citation>
    <scope>NUCLEOTIDE SEQUENCE</scope>
    <source>
        <strain evidence="3">FL130A</strain>
    </source>
</reference>
<dbReference type="EMBL" id="CAJVPS010000162">
    <property type="protein sequence ID" value="CAG8459524.1"/>
    <property type="molecule type" value="Genomic_DNA"/>
</dbReference>
<protein>
    <submittedName>
        <fullName evidence="3">7179_t:CDS:1</fullName>
    </submittedName>
</protein>
<organism evidence="3 4">
    <name type="scientific">Ambispora leptoticha</name>
    <dbReference type="NCBI Taxonomy" id="144679"/>
    <lineage>
        <taxon>Eukaryota</taxon>
        <taxon>Fungi</taxon>
        <taxon>Fungi incertae sedis</taxon>
        <taxon>Mucoromycota</taxon>
        <taxon>Glomeromycotina</taxon>
        <taxon>Glomeromycetes</taxon>
        <taxon>Archaeosporales</taxon>
        <taxon>Ambisporaceae</taxon>
        <taxon>Ambispora</taxon>
    </lineage>
</organism>
<dbReference type="OrthoDB" id="2426857at2759"/>
<feature type="region of interest" description="Disordered" evidence="1">
    <location>
        <begin position="102"/>
        <end position="214"/>
    </location>
</feature>
<gene>
    <name evidence="3" type="ORF">ALEPTO_LOCUS1462</name>
</gene>
<feature type="domain" description="Myb-like" evidence="2">
    <location>
        <begin position="1"/>
        <end position="61"/>
    </location>
</feature>
<dbReference type="InterPro" id="IPR044822">
    <property type="entry name" value="Myb_DNA-bind_4"/>
</dbReference>
<dbReference type="PROSITE" id="PS50090">
    <property type="entry name" value="MYB_LIKE"/>
    <property type="match status" value="1"/>
</dbReference>
<dbReference type="Pfam" id="PF13837">
    <property type="entry name" value="Myb_DNA-bind_4"/>
    <property type="match status" value="1"/>
</dbReference>
<feature type="compositionally biased region" description="Basic and acidic residues" evidence="1">
    <location>
        <begin position="134"/>
        <end position="146"/>
    </location>
</feature>
<comment type="caution">
    <text evidence="3">The sequence shown here is derived from an EMBL/GenBank/DDBJ whole genome shotgun (WGS) entry which is preliminary data.</text>
</comment>
<evidence type="ECO:0000313" key="4">
    <source>
        <dbReference type="Proteomes" id="UP000789508"/>
    </source>
</evidence>
<dbReference type="Proteomes" id="UP000789508">
    <property type="component" value="Unassembled WGS sequence"/>
</dbReference>
<dbReference type="InterPro" id="IPR001005">
    <property type="entry name" value="SANT/Myb"/>
</dbReference>
<dbReference type="Gene3D" id="1.10.10.60">
    <property type="entry name" value="Homeodomain-like"/>
    <property type="match status" value="1"/>
</dbReference>